<evidence type="ECO:0000313" key="2">
    <source>
        <dbReference type="Proteomes" id="UP000033607"/>
    </source>
</evidence>
<gene>
    <name evidence="1" type="ORF">WN50_17255</name>
</gene>
<comment type="caution">
    <text evidence="1">The sequence shown here is derived from an EMBL/GenBank/DDBJ whole genome shotgun (WGS) entry which is preliminary data.</text>
</comment>
<organism evidence="1 2">
    <name type="scientific">Limnoraphis robusta CS-951</name>
    <dbReference type="NCBI Taxonomy" id="1637645"/>
    <lineage>
        <taxon>Bacteria</taxon>
        <taxon>Bacillati</taxon>
        <taxon>Cyanobacteriota</taxon>
        <taxon>Cyanophyceae</taxon>
        <taxon>Oscillatoriophycideae</taxon>
        <taxon>Oscillatoriales</taxon>
        <taxon>Sirenicapillariaceae</taxon>
        <taxon>Limnoraphis</taxon>
    </lineage>
</organism>
<accession>A0A0F5YE18</accession>
<dbReference type="OrthoDB" id="457795at2"/>
<sequence length="163" mass="18530">MSEPNPTSQLDLLLPWNLPTEYPLKDTERVKITYALNGFLNALKQTSTQTALTLIHQALQILEPVDTSPAQISTTQALLKTWEVEDYDRYFQVNHVQTEQPAFCLVKSVILAGQQFLMLCSSNQPNSNFPNLDSTQIEQQKQGFISYAHLLARVFDVYLEDNP</sequence>
<proteinExistence type="predicted"/>
<protein>
    <submittedName>
        <fullName evidence="1">Uncharacterized protein</fullName>
    </submittedName>
</protein>
<reference evidence="1 2" key="1">
    <citation type="submission" date="2015-06" db="EMBL/GenBank/DDBJ databases">
        <title>Draft genome assembly of filamentous brackish cyanobacterium Limnoraphis robusta strain CS-951.</title>
        <authorList>
            <person name="Willis A."/>
            <person name="Parks M."/>
            <person name="Burford M.A."/>
        </authorList>
    </citation>
    <scope>NUCLEOTIDE SEQUENCE [LARGE SCALE GENOMIC DNA]</scope>
    <source>
        <strain evidence="1 2">CS-951</strain>
    </source>
</reference>
<dbReference type="RefSeq" id="WP_046279813.1">
    <property type="nucleotide sequence ID" value="NZ_LATL02000156.1"/>
</dbReference>
<name>A0A0F5YE18_9CYAN</name>
<dbReference type="AlphaFoldDB" id="A0A0F5YE18"/>
<dbReference type="Proteomes" id="UP000033607">
    <property type="component" value="Unassembled WGS sequence"/>
</dbReference>
<dbReference type="EMBL" id="LATL02000156">
    <property type="protein sequence ID" value="KKD36887.1"/>
    <property type="molecule type" value="Genomic_DNA"/>
</dbReference>
<evidence type="ECO:0000313" key="1">
    <source>
        <dbReference type="EMBL" id="KKD36887.1"/>
    </source>
</evidence>